<keyword evidence="1" id="KW-0677">Repeat</keyword>
<dbReference type="CDD" id="cd22823">
    <property type="entry name" value="Gal_Rha_Lectin"/>
    <property type="match status" value="1"/>
</dbReference>
<sequence>MSQSSTGENNPTNHREQEGPTSPLQDNPEPDDVHVLDAENTAEPTRMSACLKVSPNNQGQEMFQEENPIYLTNPEELTSPLQNEEESDVLYTDNTAYPTRMSTCGKGSPKVPGHNISEEEAMYVIGNEPEDTSQSDIITNEHFYVIPQNNDVPSPSADVYFVSDKNNTDDSAMYTASTDNKEPDPNNHGHAEKGPKVEQAGSTVAKNSNANRDANRSQPDTSEKDAKDEACRDDLSDDGDMQPYAVAHMRDHKTYLRKTASRARQTEGCSDANKTGRDPDAQEAQNPRRKGFPNPMYRANAGQQASDDAKGFPNPVYRANVPQQASEDTGVHDIQDPSHNANELKANPMYVSNAGQQAPDDTNGYCSFRRCCLLAALAVALLLVVSTVTAIIKLSVKFHNTQGFQPSIRSTNLTNLQVDSINGTNAPNHGRINHGTNPPTNLGNIDGTNPTSHGSINGTNTANRGSINYGTSSPWTLGGIIGTNAPTLGSSNGTNAPNLGSINYSTNPTTLGSTNGTHGANPVSCKTGGINPPIKDKLLVIDDVFFGRRTRETMRGCKCDGWFRRCNLDKCEREDERLRERDELRVRQRCQGLQQCNMKVALLEFYGNPCPNTKKYLEVTYRCEEKKERVSSRLATGPYPGTTAGLAVSSDNEIFVTHSSRKTIQVFSMKGARLRSIPTGDMTPYGIAIGTNNSLWVALHGGRENHPMYENAVSQYSKDGHILATYTCNGRFRIHGIAVDKLSDKIILTIEQITRGGSWLTEAMWFRPAYTQGTRTCNMSKFGWTGVRTGRVLEAASVTVDKRGNIFIPDRGNGRVLKYDKDGVYISSFGSKGTGAGYLLGPYGICVDSWGRVIVADSSNHRVEMFTADGNYVCTVAYINYPVRVAIGGEGQLVVSQQTSITILPKH</sequence>
<dbReference type="InParanoid" id="C3YEP3"/>
<dbReference type="eggNOG" id="KOG2177">
    <property type="taxonomic scope" value="Eukaryota"/>
</dbReference>
<protein>
    <recommendedName>
        <fullName evidence="5">SUEL-type lectin domain-containing protein</fullName>
    </recommendedName>
</protein>
<feature type="domain" description="SUEL-type lectin" evidence="5">
    <location>
        <begin position="523"/>
        <end position="624"/>
    </location>
</feature>
<dbReference type="InterPro" id="IPR001258">
    <property type="entry name" value="NHL_repeat"/>
</dbReference>
<dbReference type="InterPro" id="IPR011042">
    <property type="entry name" value="6-blade_b-propeller_TolB-like"/>
</dbReference>
<dbReference type="InterPro" id="IPR050952">
    <property type="entry name" value="TRIM-NHL_E3_ligases"/>
</dbReference>
<feature type="compositionally biased region" description="Basic and acidic residues" evidence="3">
    <location>
        <begin position="179"/>
        <end position="196"/>
    </location>
</feature>
<dbReference type="SUPFAM" id="SSF101898">
    <property type="entry name" value="NHL repeat"/>
    <property type="match status" value="1"/>
</dbReference>
<evidence type="ECO:0000256" key="2">
    <source>
        <dbReference type="PROSITE-ProRule" id="PRU00504"/>
    </source>
</evidence>
<dbReference type="AlphaFoldDB" id="C3YEP3"/>
<feature type="region of interest" description="Disordered" evidence="3">
    <location>
        <begin position="1"/>
        <end position="48"/>
    </location>
</feature>
<dbReference type="PANTHER" id="PTHR24104">
    <property type="entry name" value="E3 UBIQUITIN-PROTEIN LIGASE NHLRC1-RELATED"/>
    <property type="match status" value="1"/>
</dbReference>
<dbReference type="InterPro" id="IPR000922">
    <property type="entry name" value="Lectin_gal-bd_dom"/>
</dbReference>
<reference evidence="6" key="1">
    <citation type="journal article" date="2008" name="Nature">
        <title>The amphioxus genome and the evolution of the chordate karyotype.</title>
        <authorList>
            <consortium name="US DOE Joint Genome Institute (JGI-PGF)"/>
            <person name="Putnam N.H."/>
            <person name="Butts T."/>
            <person name="Ferrier D.E.K."/>
            <person name="Furlong R.F."/>
            <person name="Hellsten U."/>
            <person name="Kawashima T."/>
            <person name="Robinson-Rechavi M."/>
            <person name="Shoguchi E."/>
            <person name="Terry A."/>
            <person name="Yu J.-K."/>
            <person name="Benito-Gutierrez E.L."/>
            <person name="Dubchak I."/>
            <person name="Garcia-Fernandez J."/>
            <person name="Gibson-Brown J.J."/>
            <person name="Grigoriev I.V."/>
            <person name="Horton A.C."/>
            <person name="de Jong P.J."/>
            <person name="Jurka J."/>
            <person name="Kapitonov V.V."/>
            <person name="Kohara Y."/>
            <person name="Kuroki Y."/>
            <person name="Lindquist E."/>
            <person name="Lucas S."/>
            <person name="Osoegawa K."/>
            <person name="Pennacchio L.A."/>
            <person name="Salamov A.A."/>
            <person name="Satou Y."/>
            <person name="Sauka-Spengler T."/>
            <person name="Schmutz J."/>
            <person name="Shin-I T."/>
            <person name="Toyoda A."/>
            <person name="Bronner-Fraser M."/>
            <person name="Fujiyama A."/>
            <person name="Holland L.Z."/>
            <person name="Holland P.W.H."/>
            <person name="Satoh N."/>
            <person name="Rokhsar D.S."/>
        </authorList>
    </citation>
    <scope>NUCLEOTIDE SEQUENCE [LARGE SCALE GENOMIC DNA]</scope>
    <source>
        <strain evidence="6">S238N-H82</strain>
        <tissue evidence="6">Testes</tissue>
    </source>
</reference>
<keyword evidence="4" id="KW-0472">Membrane</keyword>
<gene>
    <name evidence="6" type="ORF">BRAFLDRAFT_80938</name>
</gene>
<feature type="region of interest" description="Disordered" evidence="3">
    <location>
        <begin position="441"/>
        <end position="460"/>
    </location>
</feature>
<feature type="repeat" description="NHL" evidence="2">
    <location>
        <begin position="645"/>
        <end position="670"/>
    </location>
</feature>
<accession>C3YEP3</accession>
<dbReference type="PANTHER" id="PTHR24104:SF50">
    <property type="entry name" value="SMP-30_GLUCONOLACTONASE_LRE-LIKE REGION DOMAIN-CONTAINING PROTEIN"/>
    <property type="match status" value="1"/>
</dbReference>
<feature type="compositionally biased region" description="Polar residues" evidence="3">
    <location>
        <begin position="1"/>
        <end position="12"/>
    </location>
</feature>
<dbReference type="PROSITE" id="PS51125">
    <property type="entry name" value="NHL"/>
    <property type="match status" value="2"/>
</dbReference>
<feature type="region of interest" description="Disordered" evidence="3">
    <location>
        <begin position="148"/>
        <end position="312"/>
    </location>
</feature>
<dbReference type="CDD" id="cd05819">
    <property type="entry name" value="NHL"/>
    <property type="match status" value="1"/>
</dbReference>
<feature type="compositionally biased region" description="Basic and acidic residues" evidence="3">
    <location>
        <begin position="221"/>
        <end position="234"/>
    </location>
</feature>
<dbReference type="PROSITE" id="PS50228">
    <property type="entry name" value="SUEL_LECTIN"/>
    <property type="match status" value="1"/>
</dbReference>
<proteinExistence type="predicted"/>
<organism>
    <name type="scientific">Branchiostoma floridae</name>
    <name type="common">Florida lancelet</name>
    <name type="synonym">Amphioxus</name>
    <dbReference type="NCBI Taxonomy" id="7739"/>
    <lineage>
        <taxon>Eukaryota</taxon>
        <taxon>Metazoa</taxon>
        <taxon>Chordata</taxon>
        <taxon>Cephalochordata</taxon>
        <taxon>Leptocardii</taxon>
        <taxon>Amphioxiformes</taxon>
        <taxon>Branchiostomatidae</taxon>
        <taxon>Branchiostoma</taxon>
    </lineage>
</organism>
<feature type="compositionally biased region" description="Polar residues" evidence="3">
    <location>
        <begin position="200"/>
        <end position="220"/>
    </location>
</feature>
<dbReference type="EMBL" id="GG666507">
    <property type="protein sequence ID" value="EEN61137.1"/>
    <property type="molecule type" value="Genomic_DNA"/>
</dbReference>
<dbReference type="Gene3D" id="2.120.10.30">
    <property type="entry name" value="TolB, C-terminal domain"/>
    <property type="match status" value="2"/>
</dbReference>
<name>C3YEP3_BRAFL</name>
<dbReference type="GO" id="GO:0030246">
    <property type="term" value="F:carbohydrate binding"/>
    <property type="evidence" value="ECO:0007669"/>
    <property type="project" value="InterPro"/>
</dbReference>
<dbReference type="Pfam" id="PF02140">
    <property type="entry name" value="SUEL_Lectin"/>
    <property type="match status" value="1"/>
</dbReference>
<dbReference type="Gene3D" id="2.60.120.740">
    <property type="match status" value="1"/>
</dbReference>
<evidence type="ECO:0000256" key="3">
    <source>
        <dbReference type="SAM" id="MobiDB-lite"/>
    </source>
</evidence>
<keyword evidence="4" id="KW-0812">Transmembrane</keyword>
<keyword evidence="4" id="KW-1133">Transmembrane helix</keyword>
<evidence type="ECO:0000259" key="5">
    <source>
        <dbReference type="PROSITE" id="PS50228"/>
    </source>
</evidence>
<evidence type="ECO:0000256" key="1">
    <source>
        <dbReference type="ARBA" id="ARBA00022737"/>
    </source>
</evidence>
<evidence type="ECO:0000313" key="6">
    <source>
        <dbReference type="EMBL" id="EEN61137.1"/>
    </source>
</evidence>
<evidence type="ECO:0000256" key="4">
    <source>
        <dbReference type="SAM" id="Phobius"/>
    </source>
</evidence>
<dbReference type="InterPro" id="IPR043159">
    <property type="entry name" value="Lectin_gal-bd_sf"/>
</dbReference>
<feature type="transmembrane region" description="Helical" evidence="4">
    <location>
        <begin position="373"/>
        <end position="392"/>
    </location>
</feature>
<dbReference type="Pfam" id="PF01436">
    <property type="entry name" value="NHL"/>
    <property type="match status" value="1"/>
</dbReference>
<feature type="repeat" description="NHL" evidence="2">
    <location>
        <begin position="826"/>
        <end position="869"/>
    </location>
</feature>